<name>A0A495VEP5_9GAMM</name>
<keyword evidence="2" id="KW-1185">Reference proteome</keyword>
<accession>A0A495VEP5</accession>
<organism evidence="1 2">
    <name type="scientific">Thiocapsa rosea</name>
    <dbReference type="NCBI Taxonomy" id="69360"/>
    <lineage>
        <taxon>Bacteria</taxon>
        <taxon>Pseudomonadati</taxon>
        <taxon>Pseudomonadota</taxon>
        <taxon>Gammaproteobacteria</taxon>
        <taxon>Chromatiales</taxon>
        <taxon>Chromatiaceae</taxon>
        <taxon>Thiocapsa</taxon>
    </lineage>
</organism>
<gene>
    <name evidence="1" type="ORF">BDD21_3804</name>
</gene>
<sequence length="299" mass="33770">MGSPADELANALCFNDGYVLDAHHIFLASQIRKYAHIDASRIAVIIDNQWKYADYDKDALVSVACRHSDGLAFFLGYNGNILVGGRLRPIHESLGDCRRYGNALRIRNIRDEIYACGMSGQVYRREENKWVHIDSKMLGTDGLDFEDMGGTGRDDIYAVGTFGKVLHFDGTEWQQRYFPTNLSLSGIKCVSKEEVYICGDNGTLFRGSGDRWEYIGDPEVEHNFWSVEMYSGDLFVSYESGILKHDGRDFREVDFGLGRDVDCHRLHANDGVLWSFGVDDLLCFDGQGWSEVICPMNVP</sequence>
<dbReference type="OrthoDB" id="6829668at2"/>
<dbReference type="EMBL" id="RBXL01000001">
    <property type="protein sequence ID" value="RKT46298.1"/>
    <property type="molecule type" value="Genomic_DNA"/>
</dbReference>
<evidence type="ECO:0000313" key="2">
    <source>
        <dbReference type="Proteomes" id="UP000274556"/>
    </source>
</evidence>
<evidence type="ECO:0000313" key="1">
    <source>
        <dbReference type="EMBL" id="RKT46298.1"/>
    </source>
</evidence>
<protein>
    <submittedName>
        <fullName evidence="1">Uncharacterized protein</fullName>
    </submittedName>
</protein>
<reference evidence="1 2" key="1">
    <citation type="submission" date="2018-10" db="EMBL/GenBank/DDBJ databases">
        <title>Genomic Encyclopedia of Archaeal and Bacterial Type Strains, Phase II (KMG-II): from individual species to whole genera.</title>
        <authorList>
            <person name="Goeker M."/>
        </authorList>
    </citation>
    <scope>NUCLEOTIDE SEQUENCE [LARGE SCALE GENOMIC DNA]</scope>
    <source>
        <strain evidence="1 2">DSM 235</strain>
    </source>
</reference>
<dbReference type="RefSeq" id="WP_120798442.1">
    <property type="nucleotide sequence ID" value="NZ_RBXL01000001.1"/>
</dbReference>
<comment type="caution">
    <text evidence="1">The sequence shown here is derived from an EMBL/GenBank/DDBJ whole genome shotgun (WGS) entry which is preliminary data.</text>
</comment>
<proteinExistence type="predicted"/>
<dbReference type="Proteomes" id="UP000274556">
    <property type="component" value="Unassembled WGS sequence"/>
</dbReference>
<dbReference type="AlphaFoldDB" id="A0A495VEP5"/>